<accession>A0A2M6YE53</accession>
<comment type="caution">
    <text evidence="1">The sequence shown here is derived from an EMBL/GenBank/DDBJ whole genome shotgun (WGS) entry which is preliminary data.</text>
</comment>
<protein>
    <submittedName>
        <fullName evidence="1">Uncharacterized protein</fullName>
    </submittedName>
</protein>
<dbReference type="Proteomes" id="UP000231669">
    <property type="component" value="Unassembled WGS sequence"/>
</dbReference>
<proteinExistence type="predicted"/>
<sequence length="112" mass="12789">MCQKQNNKRLWLKASLDPLWDSEPRAFSEARNSILPNFAPNIKGAVKKMEITSTLATGDDKTIQITFTVPYTLVKEAQEKVVTQYAKETEIPVFVKARRRPKKLGKKFPKVP</sequence>
<dbReference type="AlphaFoldDB" id="A0A2M6YE53"/>
<evidence type="ECO:0000313" key="1">
    <source>
        <dbReference type="EMBL" id="PIU28433.1"/>
    </source>
</evidence>
<name>A0A2M6YE53_9BACT</name>
<evidence type="ECO:0000313" key="2">
    <source>
        <dbReference type="Proteomes" id="UP000231669"/>
    </source>
</evidence>
<gene>
    <name evidence="1" type="ORF">COT08_01305</name>
</gene>
<dbReference type="EMBL" id="PEXE01000031">
    <property type="protein sequence ID" value="PIU28433.1"/>
    <property type="molecule type" value="Genomic_DNA"/>
</dbReference>
<organism evidence="1 2">
    <name type="scientific">Candidatus Woesebacteria bacterium CG07_land_8_20_14_0_80_44_9</name>
    <dbReference type="NCBI Taxonomy" id="1975058"/>
    <lineage>
        <taxon>Bacteria</taxon>
        <taxon>Candidatus Woeseibacteriota</taxon>
    </lineage>
</organism>
<reference evidence="2" key="1">
    <citation type="submission" date="2017-09" db="EMBL/GenBank/DDBJ databases">
        <title>Depth-based differentiation of microbial function through sediment-hosted aquifers and enrichment of novel symbionts in the deep terrestrial subsurface.</title>
        <authorList>
            <person name="Probst A.J."/>
            <person name="Ladd B."/>
            <person name="Jarett J.K."/>
            <person name="Geller-Mcgrath D.E."/>
            <person name="Sieber C.M.K."/>
            <person name="Emerson J.B."/>
            <person name="Anantharaman K."/>
            <person name="Thomas B.C."/>
            <person name="Malmstrom R."/>
            <person name="Stieglmeier M."/>
            <person name="Klingl A."/>
            <person name="Woyke T."/>
            <person name="Ryan C.M."/>
            <person name="Banfield J.F."/>
        </authorList>
    </citation>
    <scope>NUCLEOTIDE SEQUENCE [LARGE SCALE GENOMIC DNA]</scope>
</reference>